<reference evidence="2" key="1">
    <citation type="submission" date="2022-11" db="UniProtKB">
        <authorList>
            <consortium name="WormBaseParasite"/>
        </authorList>
    </citation>
    <scope>IDENTIFICATION</scope>
</reference>
<evidence type="ECO:0000313" key="2">
    <source>
        <dbReference type="WBParaSite" id="PSAMB.scaffold1255size33807.g11955.t1"/>
    </source>
</evidence>
<protein>
    <submittedName>
        <fullName evidence="2">SEC63 domain-containing protein</fullName>
    </submittedName>
</protein>
<evidence type="ECO:0000313" key="1">
    <source>
        <dbReference type="Proteomes" id="UP000887566"/>
    </source>
</evidence>
<proteinExistence type="predicted"/>
<dbReference type="WBParaSite" id="PSAMB.scaffold1255size33807.g11955.t1">
    <property type="protein sequence ID" value="PSAMB.scaffold1255size33807.g11955.t1"/>
    <property type="gene ID" value="PSAMB.scaffold1255size33807.g11955"/>
</dbReference>
<keyword evidence="1" id="KW-1185">Reference proteome</keyword>
<dbReference type="Proteomes" id="UP000887566">
    <property type="component" value="Unplaced"/>
</dbReference>
<accession>A0A914UU23</accession>
<dbReference type="AlphaFoldDB" id="A0A914UU23"/>
<sequence length="254" mass="29974">MFANIDANLKTDERGFYLTSDENLFPHFKFIWYLQLIYRIVRSIFPRTFSDKYYAMMKTNMIRETRAPVSRMLWLSFKHRLLNGAVSIRDVLKGAPMAVEMLSQHLRKNSLEQLVAHGVLTKEAVKAVRLRLDKLSMKQRAIFNLTKEDLCYWDYTGYLKCTRVYMVKERYDGEKFFLDFYVQCLMQYKKAQSCTVTEYARPGDNKVRLEIDLPGDYGYCMPRPVIVIIRLSQQLKPNKSHDLVITAFNFIVLP</sequence>
<name>A0A914UU23_9BILA</name>
<organism evidence="1 2">
    <name type="scientific">Plectus sambesii</name>
    <dbReference type="NCBI Taxonomy" id="2011161"/>
    <lineage>
        <taxon>Eukaryota</taxon>
        <taxon>Metazoa</taxon>
        <taxon>Ecdysozoa</taxon>
        <taxon>Nematoda</taxon>
        <taxon>Chromadorea</taxon>
        <taxon>Plectida</taxon>
        <taxon>Plectina</taxon>
        <taxon>Plectoidea</taxon>
        <taxon>Plectidae</taxon>
        <taxon>Plectus</taxon>
    </lineage>
</organism>